<dbReference type="Gene3D" id="1.10.287.130">
    <property type="match status" value="1"/>
</dbReference>
<comment type="caution">
    <text evidence="12">The sequence shown here is derived from an EMBL/GenBank/DDBJ whole genome shotgun (WGS) entry which is preliminary data.</text>
</comment>
<evidence type="ECO:0000256" key="6">
    <source>
        <dbReference type="ARBA" id="ARBA00022777"/>
    </source>
</evidence>
<dbReference type="InterPro" id="IPR003594">
    <property type="entry name" value="HATPase_dom"/>
</dbReference>
<keyword evidence="6 12" id="KW-0418">Kinase</keyword>
<dbReference type="SUPFAM" id="SSF55874">
    <property type="entry name" value="ATPase domain of HSP90 chaperone/DNA topoisomerase II/histidine kinase"/>
    <property type="match status" value="1"/>
</dbReference>
<evidence type="ECO:0000256" key="7">
    <source>
        <dbReference type="ARBA" id="ARBA00023012"/>
    </source>
</evidence>
<dbReference type="PROSITE" id="PS50109">
    <property type="entry name" value="HIS_KIN"/>
    <property type="match status" value="1"/>
</dbReference>
<dbReference type="SMART" id="SM00388">
    <property type="entry name" value="HisKA"/>
    <property type="match status" value="1"/>
</dbReference>
<reference evidence="12 13" key="1">
    <citation type="submission" date="2018-11" db="EMBL/GenBank/DDBJ databases">
        <title>Genomic Encyclopedia of Type Strains, Phase IV (KMG-IV): sequencing the most valuable type-strain genomes for metagenomic binning, comparative biology and taxonomic classification.</title>
        <authorList>
            <person name="Goeker M."/>
        </authorList>
    </citation>
    <scope>NUCLEOTIDE SEQUENCE [LARGE SCALE GENOMIC DNA]</scope>
    <source>
        <strain evidence="12 13">DSM 26537</strain>
    </source>
</reference>
<dbReference type="PANTHER" id="PTHR45453:SF1">
    <property type="entry name" value="PHOSPHATE REGULON SENSOR PROTEIN PHOR"/>
    <property type="match status" value="1"/>
</dbReference>
<evidence type="ECO:0000256" key="3">
    <source>
        <dbReference type="ARBA" id="ARBA00012438"/>
    </source>
</evidence>
<evidence type="ECO:0000313" key="12">
    <source>
        <dbReference type="EMBL" id="ROR21936.1"/>
    </source>
</evidence>
<organism evidence="12 13">
    <name type="scientific">Mobilisporobacter senegalensis</name>
    <dbReference type="NCBI Taxonomy" id="1329262"/>
    <lineage>
        <taxon>Bacteria</taxon>
        <taxon>Bacillati</taxon>
        <taxon>Bacillota</taxon>
        <taxon>Clostridia</taxon>
        <taxon>Lachnospirales</taxon>
        <taxon>Lachnospiraceae</taxon>
        <taxon>Mobilisporobacter</taxon>
    </lineage>
</organism>
<dbReference type="FunFam" id="1.10.287.130:FF:000001">
    <property type="entry name" value="Two-component sensor histidine kinase"/>
    <property type="match status" value="1"/>
</dbReference>
<keyword evidence="7" id="KW-0902">Two-component regulatory system</keyword>
<dbReference type="CDD" id="cd00075">
    <property type="entry name" value="HATPase"/>
    <property type="match status" value="1"/>
</dbReference>
<dbReference type="Gene3D" id="6.10.340.10">
    <property type="match status" value="1"/>
</dbReference>
<dbReference type="AlphaFoldDB" id="A0A3N1X587"/>
<feature type="domain" description="Histidine kinase" evidence="10">
    <location>
        <begin position="252"/>
        <end position="469"/>
    </location>
</feature>
<dbReference type="InterPro" id="IPR003661">
    <property type="entry name" value="HisK_dim/P_dom"/>
</dbReference>
<evidence type="ECO:0000259" key="10">
    <source>
        <dbReference type="PROSITE" id="PS50109"/>
    </source>
</evidence>
<dbReference type="SUPFAM" id="SSF47384">
    <property type="entry name" value="Homodimeric domain of signal transducing histidine kinase"/>
    <property type="match status" value="1"/>
</dbReference>
<keyword evidence="13" id="KW-1185">Reference proteome</keyword>
<evidence type="ECO:0000259" key="11">
    <source>
        <dbReference type="PROSITE" id="PS50885"/>
    </source>
</evidence>
<proteinExistence type="predicted"/>
<dbReference type="GO" id="GO:0005886">
    <property type="term" value="C:plasma membrane"/>
    <property type="evidence" value="ECO:0007669"/>
    <property type="project" value="TreeGrafter"/>
</dbReference>
<dbReference type="CDD" id="cd06225">
    <property type="entry name" value="HAMP"/>
    <property type="match status" value="1"/>
</dbReference>
<keyword evidence="9" id="KW-1133">Transmembrane helix</keyword>
<dbReference type="GO" id="GO:0004721">
    <property type="term" value="F:phosphoprotein phosphatase activity"/>
    <property type="evidence" value="ECO:0007669"/>
    <property type="project" value="TreeGrafter"/>
</dbReference>
<evidence type="ECO:0000256" key="4">
    <source>
        <dbReference type="ARBA" id="ARBA00022553"/>
    </source>
</evidence>
<dbReference type="EMBL" id="RJVG01000018">
    <property type="protein sequence ID" value="ROR21936.1"/>
    <property type="molecule type" value="Genomic_DNA"/>
</dbReference>
<dbReference type="PROSITE" id="PS50885">
    <property type="entry name" value="HAMP"/>
    <property type="match status" value="1"/>
</dbReference>
<evidence type="ECO:0000313" key="13">
    <source>
        <dbReference type="Proteomes" id="UP000273083"/>
    </source>
</evidence>
<sequence length="471" mass="53789">MKKSLFFKFMICYILIAISMFTLLNTYGVSRLKHSLVEGKKTVLYNEAALISSEYMTSYYNGTMPIYNLSTQLKTIDTFLDARIWIVNKSGFITLDTRNSWIDSENININDFNDTFLDNTFIESDSIGEVIKEPVLSVVLPVSSDFSVKGYIVIHSALSTIKNDSIYFMNFINTCFLFFLILMLIVFTYIYYITVIPIRKITIATKEYTSGHYDYPLSLKTSDEYKDLSDSIVYMSSELSSLDDYQKKFVANISHDFRSPLTSIKGYAEAMIDGTIPIEMQEKYLNIILFESERLTKLTSNLLALNSFDNNGTILDITSFGINSVIKRTVESFEGVCTKKRISFNLVFSDKELYVDADMSKIQQVLYNLIDNAVKFSHYNSKIKISVNDRNEKILISIKDYGVGIPKESIKRIWERFYKTDASRGKDKKGTGLGLSIVKEIINAHNENINVISTQDVGTEFIFTLPKSAQN</sequence>
<dbReference type="FunFam" id="3.30.565.10:FF:000006">
    <property type="entry name" value="Sensor histidine kinase WalK"/>
    <property type="match status" value="1"/>
</dbReference>
<dbReference type="GO" id="GO:0016036">
    <property type="term" value="P:cellular response to phosphate starvation"/>
    <property type="evidence" value="ECO:0007669"/>
    <property type="project" value="TreeGrafter"/>
</dbReference>
<evidence type="ECO:0000256" key="2">
    <source>
        <dbReference type="ARBA" id="ARBA00004370"/>
    </source>
</evidence>
<feature type="transmembrane region" description="Helical" evidence="9">
    <location>
        <begin position="171"/>
        <end position="192"/>
    </location>
</feature>
<protein>
    <recommendedName>
        <fullName evidence="3">histidine kinase</fullName>
        <ecNumber evidence="3">2.7.13.3</ecNumber>
    </recommendedName>
</protein>
<evidence type="ECO:0000256" key="8">
    <source>
        <dbReference type="ARBA" id="ARBA00023136"/>
    </source>
</evidence>
<dbReference type="Pfam" id="PF00512">
    <property type="entry name" value="HisKA"/>
    <property type="match status" value="1"/>
</dbReference>
<accession>A0A3N1X587</accession>
<dbReference type="InterPro" id="IPR003660">
    <property type="entry name" value="HAMP_dom"/>
</dbReference>
<evidence type="ECO:0000256" key="9">
    <source>
        <dbReference type="SAM" id="Phobius"/>
    </source>
</evidence>
<name>A0A3N1X587_9FIRM</name>
<dbReference type="GO" id="GO:0000155">
    <property type="term" value="F:phosphorelay sensor kinase activity"/>
    <property type="evidence" value="ECO:0007669"/>
    <property type="project" value="InterPro"/>
</dbReference>
<feature type="domain" description="HAMP" evidence="11">
    <location>
        <begin position="197"/>
        <end position="244"/>
    </location>
</feature>
<dbReference type="InterPro" id="IPR005467">
    <property type="entry name" value="His_kinase_dom"/>
</dbReference>
<dbReference type="SMART" id="SM00387">
    <property type="entry name" value="HATPase_c"/>
    <property type="match status" value="1"/>
</dbReference>
<comment type="catalytic activity">
    <reaction evidence="1">
        <text>ATP + protein L-histidine = ADP + protein N-phospho-L-histidine.</text>
        <dbReference type="EC" id="2.7.13.3"/>
    </reaction>
</comment>
<dbReference type="RefSeq" id="WP_123610936.1">
    <property type="nucleotide sequence ID" value="NZ_RJVG01000018.1"/>
</dbReference>
<dbReference type="InterPro" id="IPR004358">
    <property type="entry name" value="Sig_transdc_His_kin-like_C"/>
</dbReference>
<dbReference type="CDD" id="cd00082">
    <property type="entry name" value="HisKA"/>
    <property type="match status" value="1"/>
</dbReference>
<feature type="transmembrane region" description="Helical" evidence="9">
    <location>
        <begin position="6"/>
        <end position="24"/>
    </location>
</feature>
<dbReference type="EC" id="2.7.13.3" evidence="3"/>
<dbReference type="PRINTS" id="PR00344">
    <property type="entry name" value="BCTRLSENSOR"/>
</dbReference>
<dbReference type="Proteomes" id="UP000273083">
    <property type="component" value="Unassembled WGS sequence"/>
</dbReference>
<dbReference type="Gene3D" id="3.30.565.10">
    <property type="entry name" value="Histidine kinase-like ATPase, C-terminal domain"/>
    <property type="match status" value="1"/>
</dbReference>
<keyword evidence="4" id="KW-0597">Phosphoprotein</keyword>
<comment type="subcellular location">
    <subcellularLocation>
        <location evidence="2">Membrane</location>
    </subcellularLocation>
</comment>
<dbReference type="InterPro" id="IPR050351">
    <property type="entry name" value="BphY/WalK/GraS-like"/>
</dbReference>
<dbReference type="InterPro" id="IPR036890">
    <property type="entry name" value="HATPase_C_sf"/>
</dbReference>
<keyword evidence="5" id="KW-0808">Transferase</keyword>
<keyword evidence="8 9" id="KW-0472">Membrane</keyword>
<dbReference type="InterPro" id="IPR036097">
    <property type="entry name" value="HisK_dim/P_sf"/>
</dbReference>
<evidence type="ECO:0000256" key="5">
    <source>
        <dbReference type="ARBA" id="ARBA00022679"/>
    </source>
</evidence>
<dbReference type="OrthoDB" id="9813151at2"/>
<dbReference type="Pfam" id="PF02518">
    <property type="entry name" value="HATPase_c"/>
    <property type="match status" value="1"/>
</dbReference>
<dbReference type="PANTHER" id="PTHR45453">
    <property type="entry name" value="PHOSPHATE REGULON SENSOR PROTEIN PHOR"/>
    <property type="match status" value="1"/>
</dbReference>
<keyword evidence="9" id="KW-0812">Transmembrane</keyword>
<gene>
    <name evidence="12" type="ORF">EDD66_11816</name>
</gene>
<evidence type="ECO:0000256" key="1">
    <source>
        <dbReference type="ARBA" id="ARBA00000085"/>
    </source>
</evidence>